<keyword evidence="5" id="KW-1185">Reference proteome</keyword>
<evidence type="ECO:0000256" key="1">
    <source>
        <dbReference type="ARBA" id="ARBA00022460"/>
    </source>
</evidence>
<accession>A0ABP1QIJ7</accession>
<feature type="signal peptide" evidence="3">
    <location>
        <begin position="1"/>
        <end position="19"/>
    </location>
</feature>
<evidence type="ECO:0000313" key="4">
    <source>
        <dbReference type="EMBL" id="CAL8103560.1"/>
    </source>
</evidence>
<protein>
    <submittedName>
        <fullName evidence="4">Uncharacterized protein</fullName>
    </submittedName>
</protein>
<dbReference type="PROSITE" id="PS51155">
    <property type="entry name" value="CHIT_BIND_RR_2"/>
    <property type="match status" value="1"/>
</dbReference>
<dbReference type="InterPro" id="IPR000618">
    <property type="entry name" value="Insect_cuticle"/>
</dbReference>
<proteinExistence type="predicted"/>
<dbReference type="EMBL" id="CAXLJM020000035">
    <property type="protein sequence ID" value="CAL8103560.1"/>
    <property type="molecule type" value="Genomic_DNA"/>
</dbReference>
<gene>
    <name evidence="4" type="ORF">ODALV1_LOCUS11483</name>
</gene>
<evidence type="ECO:0000256" key="2">
    <source>
        <dbReference type="PROSITE-ProRule" id="PRU00497"/>
    </source>
</evidence>
<dbReference type="PANTHER" id="PTHR10380:SF173">
    <property type="entry name" value="CUTICULAR PROTEIN 47EF, ISOFORM C-RELATED"/>
    <property type="match status" value="1"/>
</dbReference>
<feature type="chain" id="PRO_5047475722" evidence="3">
    <location>
        <begin position="20"/>
        <end position="248"/>
    </location>
</feature>
<evidence type="ECO:0000313" key="5">
    <source>
        <dbReference type="Proteomes" id="UP001642540"/>
    </source>
</evidence>
<comment type="caution">
    <text evidence="4">The sequence shown here is derived from an EMBL/GenBank/DDBJ whole genome shotgun (WGS) entry which is preliminary data.</text>
</comment>
<sequence length="248" mass="27560">MKIVALVFLLLKFGNLARAQYGIPDDDDDDLPATTFVRTPTPFVFTTRAPELQLTSYQTELRSLPALSTVTNTRYEINQDAATYSAPAPVTFVRAAAPVEVQSTRYEINQADVQYETPKIALRTLEKPVTSYAIVEQVRIAAEPVLKLDSYSSPKTYSTEVRKETVPIVKYVMEHDSHGTFRLETVSGDGTTYNKEGQLKDLGSKEGMVQVMKGSYSFNGDDGKVYKVDWKADENGFQASGDHLPKQA</sequence>
<dbReference type="Proteomes" id="UP001642540">
    <property type="component" value="Unassembled WGS sequence"/>
</dbReference>
<keyword evidence="1 2" id="KW-0193">Cuticle</keyword>
<name>A0ABP1QIJ7_9HEXA</name>
<dbReference type="PANTHER" id="PTHR10380">
    <property type="entry name" value="CUTICLE PROTEIN"/>
    <property type="match status" value="1"/>
</dbReference>
<keyword evidence="3" id="KW-0732">Signal</keyword>
<organism evidence="4 5">
    <name type="scientific">Orchesella dallaii</name>
    <dbReference type="NCBI Taxonomy" id="48710"/>
    <lineage>
        <taxon>Eukaryota</taxon>
        <taxon>Metazoa</taxon>
        <taxon>Ecdysozoa</taxon>
        <taxon>Arthropoda</taxon>
        <taxon>Hexapoda</taxon>
        <taxon>Collembola</taxon>
        <taxon>Entomobryomorpha</taxon>
        <taxon>Entomobryoidea</taxon>
        <taxon>Orchesellidae</taxon>
        <taxon>Orchesellinae</taxon>
        <taxon>Orchesella</taxon>
    </lineage>
</organism>
<dbReference type="Pfam" id="PF00379">
    <property type="entry name" value="Chitin_bind_4"/>
    <property type="match status" value="1"/>
</dbReference>
<dbReference type="InterPro" id="IPR050468">
    <property type="entry name" value="Cuticle_Struct_Prot"/>
</dbReference>
<reference evidence="4 5" key="1">
    <citation type="submission" date="2024-08" db="EMBL/GenBank/DDBJ databases">
        <authorList>
            <person name="Cucini C."/>
            <person name="Frati F."/>
        </authorList>
    </citation>
    <scope>NUCLEOTIDE SEQUENCE [LARGE SCALE GENOMIC DNA]</scope>
</reference>
<evidence type="ECO:0000256" key="3">
    <source>
        <dbReference type="SAM" id="SignalP"/>
    </source>
</evidence>